<comment type="pathway">
    <text evidence="1">Amino-acid degradation; 4-aminobutanoate degradation.</text>
</comment>
<dbReference type="Proteomes" id="UP000007014">
    <property type="component" value="Chromosome 18"/>
</dbReference>
<dbReference type="PROSITE" id="PS00687">
    <property type="entry name" value="ALDEHYDE_DEHYDR_GLU"/>
    <property type="match status" value="1"/>
</dbReference>
<evidence type="ECO:0000256" key="5">
    <source>
        <dbReference type="ARBA" id="ARBA00023002"/>
    </source>
</evidence>
<dbReference type="Gene3D" id="3.40.605.10">
    <property type="entry name" value="Aldehyde Dehydrogenase, Chain A, domain 1"/>
    <property type="match status" value="1"/>
</dbReference>
<gene>
    <name evidence="10" type="ORF">CYME_CMR066C</name>
</gene>
<dbReference type="GeneID" id="16997094"/>
<dbReference type="InterPro" id="IPR016163">
    <property type="entry name" value="Ald_DH_C"/>
</dbReference>
<dbReference type="PANTHER" id="PTHR43353:SF5">
    <property type="entry name" value="SUCCINATE-SEMIALDEHYDE DEHYDROGENASE, MITOCHONDRIAL"/>
    <property type="match status" value="1"/>
</dbReference>
<evidence type="ECO:0000256" key="6">
    <source>
        <dbReference type="ARBA" id="ARBA00030806"/>
    </source>
</evidence>
<protein>
    <recommendedName>
        <fullName evidence="4">Succinate-semialdehyde dehydrogenase, mitochondrial</fullName>
        <ecNumber evidence="3">1.2.1.24</ecNumber>
    </recommendedName>
    <alternativeName>
        <fullName evidence="6">NAD(+)-dependent succinic semialdehyde dehydrogenase</fullName>
    </alternativeName>
</protein>
<accession>M1V6P0</accession>
<dbReference type="PANTHER" id="PTHR43353">
    <property type="entry name" value="SUCCINATE-SEMIALDEHYDE DEHYDROGENASE, MITOCHONDRIAL"/>
    <property type="match status" value="1"/>
</dbReference>
<dbReference type="STRING" id="280699.M1V6P0"/>
<dbReference type="GO" id="GO:0004777">
    <property type="term" value="F:succinate-semialdehyde dehydrogenase (NAD+) activity"/>
    <property type="evidence" value="ECO:0007669"/>
    <property type="project" value="UniProtKB-EC"/>
</dbReference>
<evidence type="ECO:0000259" key="9">
    <source>
        <dbReference type="Pfam" id="PF00171"/>
    </source>
</evidence>
<name>M1V6P0_CYAM1</name>
<dbReference type="Gramene" id="CMR066CT">
    <property type="protein sequence ID" value="CMR066CT"/>
    <property type="gene ID" value="CMR066C"/>
</dbReference>
<dbReference type="RefSeq" id="XP_005538376.1">
    <property type="nucleotide sequence ID" value="XM_005538319.1"/>
</dbReference>
<dbReference type="eggNOG" id="KOG2451">
    <property type="taxonomic scope" value="Eukaryota"/>
</dbReference>
<evidence type="ECO:0000256" key="7">
    <source>
        <dbReference type="PROSITE-ProRule" id="PRU10007"/>
    </source>
</evidence>
<dbReference type="OrthoDB" id="310895at2759"/>
<dbReference type="InterPro" id="IPR016161">
    <property type="entry name" value="Ald_DH/histidinol_DH"/>
</dbReference>
<dbReference type="CDD" id="cd07103">
    <property type="entry name" value="ALDH_F5_SSADH_GabD"/>
    <property type="match status" value="1"/>
</dbReference>
<keyword evidence="11" id="KW-1185">Reference proteome</keyword>
<dbReference type="FunFam" id="3.40.605.10:FF:000026">
    <property type="entry name" value="Aldehyde dehydrogenase, putative"/>
    <property type="match status" value="1"/>
</dbReference>
<dbReference type="InterPro" id="IPR016162">
    <property type="entry name" value="Ald_DH_N"/>
</dbReference>
<dbReference type="FunFam" id="3.40.605.10:FF:000005">
    <property type="entry name" value="Succinate-semialdehyde dehydrogenase I"/>
    <property type="match status" value="1"/>
</dbReference>
<evidence type="ECO:0000256" key="1">
    <source>
        <dbReference type="ARBA" id="ARBA00005176"/>
    </source>
</evidence>
<dbReference type="InterPro" id="IPR050740">
    <property type="entry name" value="Aldehyde_DH_Superfamily"/>
</dbReference>
<evidence type="ECO:0000256" key="2">
    <source>
        <dbReference type="ARBA" id="ARBA00009986"/>
    </source>
</evidence>
<dbReference type="EMBL" id="AP006500">
    <property type="protein sequence ID" value="BAM82340.1"/>
    <property type="molecule type" value="Genomic_DNA"/>
</dbReference>
<dbReference type="InterPro" id="IPR029510">
    <property type="entry name" value="Ald_DH_CS_GLU"/>
</dbReference>
<proteinExistence type="inferred from homology"/>
<evidence type="ECO:0000256" key="8">
    <source>
        <dbReference type="RuleBase" id="RU003345"/>
    </source>
</evidence>
<dbReference type="KEGG" id="cme:CYME_CMR066C"/>
<dbReference type="AlphaFoldDB" id="M1V6P0"/>
<dbReference type="OMA" id="IGELFCK"/>
<reference evidence="10 11" key="2">
    <citation type="journal article" date="2007" name="BMC Biol.">
        <title>A 100%-complete sequence reveals unusually simple genomic features in the hot-spring red alga Cyanidioschyzon merolae.</title>
        <authorList>
            <person name="Nozaki H."/>
            <person name="Takano H."/>
            <person name="Misumi O."/>
            <person name="Terasawa K."/>
            <person name="Matsuzaki M."/>
            <person name="Maruyama S."/>
            <person name="Nishida K."/>
            <person name="Yagisawa F."/>
            <person name="Yoshida Y."/>
            <person name="Fujiwara T."/>
            <person name="Takio S."/>
            <person name="Tamura K."/>
            <person name="Chung S.J."/>
            <person name="Nakamura S."/>
            <person name="Kuroiwa H."/>
            <person name="Tanaka K."/>
            <person name="Sato N."/>
            <person name="Kuroiwa T."/>
        </authorList>
    </citation>
    <scope>NUCLEOTIDE SEQUENCE [LARGE SCALE GENOMIC DNA]</scope>
    <source>
        <strain evidence="10 11">10D</strain>
    </source>
</reference>
<dbReference type="FunFam" id="3.40.309.10:FF:000004">
    <property type="entry name" value="Succinate-semialdehyde dehydrogenase I"/>
    <property type="match status" value="1"/>
</dbReference>
<feature type="active site" evidence="7">
    <location>
        <position position="308"/>
    </location>
</feature>
<evidence type="ECO:0000313" key="11">
    <source>
        <dbReference type="Proteomes" id="UP000007014"/>
    </source>
</evidence>
<reference evidence="10 11" key="1">
    <citation type="journal article" date="2004" name="Nature">
        <title>Genome sequence of the ultrasmall unicellular red alga Cyanidioschyzon merolae 10D.</title>
        <authorList>
            <person name="Matsuzaki M."/>
            <person name="Misumi O."/>
            <person name="Shin-i T."/>
            <person name="Maruyama S."/>
            <person name="Takahara M."/>
            <person name="Miyagishima S."/>
            <person name="Mori T."/>
            <person name="Nishida K."/>
            <person name="Yagisawa F."/>
            <person name="Nishida K."/>
            <person name="Yoshida Y."/>
            <person name="Nishimura Y."/>
            <person name="Nakao S."/>
            <person name="Kobayashi T."/>
            <person name="Momoyama Y."/>
            <person name="Higashiyama T."/>
            <person name="Minoda A."/>
            <person name="Sano M."/>
            <person name="Nomoto H."/>
            <person name="Oishi K."/>
            <person name="Hayashi H."/>
            <person name="Ohta F."/>
            <person name="Nishizaka S."/>
            <person name="Haga S."/>
            <person name="Miura S."/>
            <person name="Morishita T."/>
            <person name="Kabeya Y."/>
            <person name="Terasawa K."/>
            <person name="Suzuki Y."/>
            <person name="Ishii Y."/>
            <person name="Asakawa S."/>
            <person name="Takano H."/>
            <person name="Ohta N."/>
            <person name="Kuroiwa H."/>
            <person name="Tanaka K."/>
            <person name="Shimizu N."/>
            <person name="Sugano S."/>
            <person name="Sato N."/>
            <person name="Nozaki H."/>
            <person name="Ogasawara N."/>
            <person name="Kohara Y."/>
            <person name="Kuroiwa T."/>
        </authorList>
    </citation>
    <scope>NUCLEOTIDE SEQUENCE [LARGE SCALE GENOMIC DNA]</scope>
    <source>
        <strain evidence="10 11">10D</strain>
    </source>
</reference>
<comment type="similarity">
    <text evidence="2 8">Belongs to the aldehyde dehydrogenase family.</text>
</comment>
<organism evidence="10 11">
    <name type="scientific">Cyanidioschyzon merolae (strain NIES-3377 / 10D)</name>
    <name type="common">Unicellular red alga</name>
    <dbReference type="NCBI Taxonomy" id="280699"/>
    <lineage>
        <taxon>Eukaryota</taxon>
        <taxon>Rhodophyta</taxon>
        <taxon>Bangiophyceae</taxon>
        <taxon>Cyanidiales</taxon>
        <taxon>Cyanidiaceae</taxon>
        <taxon>Cyanidioschyzon</taxon>
    </lineage>
</organism>
<dbReference type="Gene3D" id="3.40.309.10">
    <property type="entry name" value="Aldehyde Dehydrogenase, Chain A, domain 2"/>
    <property type="match status" value="1"/>
</dbReference>
<evidence type="ECO:0000256" key="4">
    <source>
        <dbReference type="ARBA" id="ARBA00019842"/>
    </source>
</evidence>
<evidence type="ECO:0000313" key="10">
    <source>
        <dbReference type="EMBL" id="BAM82340.1"/>
    </source>
</evidence>
<dbReference type="InterPro" id="IPR015590">
    <property type="entry name" value="Aldehyde_DH_dom"/>
</dbReference>
<keyword evidence="5 8" id="KW-0560">Oxidoreductase</keyword>
<dbReference type="Pfam" id="PF00171">
    <property type="entry name" value="Aldedh"/>
    <property type="match status" value="1"/>
</dbReference>
<evidence type="ECO:0000256" key="3">
    <source>
        <dbReference type="ARBA" id="ARBA00013051"/>
    </source>
</evidence>
<feature type="domain" description="Aldehyde dehydrogenase" evidence="9">
    <location>
        <begin position="78"/>
        <end position="532"/>
    </location>
</feature>
<dbReference type="HOGENOM" id="CLU_005391_5_1_1"/>
<sequence>MHWCGLLQRTIHQKTKRLQRWGNVWEHRGNGFLMSSTVSHALQSGKLSSALAVGVEQPSGEDLYLGHYINGQQVSSDSYYKVTDPANGQTVAFVADGDEQTIGAAVQAAKSAFASWRETSPQTRAGLLRRWYDLIIEKREALGRVITRENGKPLSEAIGEVRYAASFVEWFASEAPRVYGDVIPATSGPRQALVVREPLGVCAAITPWNFPSAMLTRKVAPALATGNTVVARPSELTPVSAIALAELAREAGIPAGVFNVISGSRPSLFGEGLAQHPDVRMLSFTGSTRVGRLLMGQCASTVKRTEMELGGLAPFIVFDDTDLDAAVAGLWAAKMRNSGQTCVCPNRIYVQRAIYDAFAERLAKRVSRAKVGPGVDSGVEVGPLINQAAIDKVQRHVQDAVQKGAKVLVGNRVLSELGPLFYEPTVVRDVPPDALLCREETFGPVLPLLVFDDEEEVIRAANATEFGLASYVYTRDLGRAFRCAKQLESGMVGVNEGVISNAAMPFGGVKQSGYGREGSKYGIDAYTNLKYILMGYGERST</sequence>
<dbReference type="EC" id="1.2.1.24" evidence="3"/>
<dbReference type="SUPFAM" id="SSF53720">
    <property type="entry name" value="ALDH-like"/>
    <property type="match status" value="1"/>
</dbReference>
<dbReference type="GO" id="GO:0009450">
    <property type="term" value="P:gamma-aminobutyric acid catabolic process"/>
    <property type="evidence" value="ECO:0007669"/>
    <property type="project" value="TreeGrafter"/>
</dbReference>